<dbReference type="PIRSF" id="PIRSF033091">
    <property type="entry name" value="Pesterase_YhaO"/>
    <property type="match status" value="1"/>
</dbReference>
<keyword evidence="1" id="KW-0378">Hydrolase</keyword>
<sequence>MKFVHAADLHIDSPLRGLEHYEGAPVERVRLATRSALENLVKVCIEEEASFLVVAGDLFDYDWRDFNTALFVVKQIQLLKRHDIAVYVIRGNHDSRDEMSYRVPWPDNLKLLDHRNPETVLIEDLGVAVHGMSFPKRELHENLVPRYPKPFKDLLNIGLLHTNATGTLDHDSYAPCSVNELVAKGYDYWALGHVHQYDVLHDDGPRVVYAGNTQGRHIREQGEKGCVVVTVEHQEITSLRFRSTDVLRWRRETIALQPEDGIDELHDLAEVRLKAIAGEVDGRLTAVRLEVQGRCRAHQRLVDETRRQETVARLRSLPGEFTDDLWVEKIKLDTRPPLDRDQLRQGQDLLGDLLRAFDATAADDAALDALGAHVQKLATKVRTDLADDEIDFSSRRQLAAWLRTAEDDLLSRLTEQGV</sequence>
<dbReference type="InterPro" id="IPR029052">
    <property type="entry name" value="Metallo-depent_PP-like"/>
</dbReference>
<dbReference type="Gene3D" id="3.60.21.10">
    <property type="match status" value="1"/>
</dbReference>
<dbReference type="CDD" id="cd00840">
    <property type="entry name" value="MPP_Mre11_N"/>
    <property type="match status" value="1"/>
</dbReference>
<dbReference type="InterPro" id="IPR014576">
    <property type="entry name" value="Pesterase_YhaO"/>
</dbReference>
<feature type="domain" description="Calcineurin-like phosphoesterase" evidence="2">
    <location>
        <begin position="1"/>
        <end position="197"/>
    </location>
</feature>
<organism evidence="3 4">
    <name type="scientific">Paludisphaera borealis</name>
    <dbReference type="NCBI Taxonomy" id="1387353"/>
    <lineage>
        <taxon>Bacteria</taxon>
        <taxon>Pseudomonadati</taxon>
        <taxon>Planctomycetota</taxon>
        <taxon>Planctomycetia</taxon>
        <taxon>Isosphaerales</taxon>
        <taxon>Isosphaeraceae</taxon>
        <taxon>Paludisphaera</taxon>
    </lineage>
</organism>
<protein>
    <submittedName>
        <fullName evidence="3">Putative metallophosphoesterase YhaO</fullName>
    </submittedName>
</protein>
<evidence type="ECO:0000313" key="4">
    <source>
        <dbReference type="Proteomes" id="UP000186309"/>
    </source>
</evidence>
<dbReference type="SUPFAM" id="SSF56300">
    <property type="entry name" value="Metallo-dependent phosphatases"/>
    <property type="match status" value="1"/>
</dbReference>
<evidence type="ECO:0000313" key="3">
    <source>
        <dbReference type="EMBL" id="APW62068.1"/>
    </source>
</evidence>
<dbReference type="KEGG" id="pbor:BSF38_03600"/>
<dbReference type="GO" id="GO:0016787">
    <property type="term" value="F:hydrolase activity"/>
    <property type="evidence" value="ECO:0007669"/>
    <property type="project" value="UniProtKB-KW"/>
</dbReference>
<dbReference type="Proteomes" id="UP000186309">
    <property type="component" value="Chromosome"/>
</dbReference>
<proteinExistence type="predicted"/>
<keyword evidence="4" id="KW-1185">Reference proteome</keyword>
<dbReference type="AlphaFoldDB" id="A0A1U7CT32"/>
<name>A0A1U7CT32_9BACT</name>
<gene>
    <name evidence="3" type="primary">yhaO</name>
    <name evidence="3" type="ORF">BSF38_03600</name>
</gene>
<dbReference type="InterPro" id="IPR050535">
    <property type="entry name" value="DNA_Repair-Maintenance_Comp"/>
</dbReference>
<dbReference type="InterPro" id="IPR041796">
    <property type="entry name" value="Mre11_N"/>
</dbReference>
<dbReference type="EMBL" id="CP019082">
    <property type="protein sequence ID" value="APW62068.1"/>
    <property type="molecule type" value="Genomic_DNA"/>
</dbReference>
<dbReference type="PANTHER" id="PTHR30337">
    <property type="entry name" value="COMPONENT OF ATP-DEPENDENT DSDNA EXONUCLEASE"/>
    <property type="match status" value="1"/>
</dbReference>
<evidence type="ECO:0000256" key="1">
    <source>
        <dbReference type="ARBA" id="ARBA00022801"/>
    </source>
</evidence>
<evidence type="ECO:0000259" key="2">
    <source>
        <dbReference type="Pfam" id="PF00149"/>
    </source>
</evidence>
<dbReference type="STRING" id="1387353.BSF38_03600"/>
<dbReference type="RefSeq" id="WP_076347881.1">
    <property type="nucleotide sequence ID" value="NZ_CP019082.1"/>
</dbReference>
<dbReference type="OrthoDB" id="9773856at2"/>
<accession>A0A1U7CT32</accession>
<dbReference type="Pfam" id="PF00149">
    <property type="entry name" value="Metallophos"/>
    <property type="match status" value="1"/>
</dbReference>
<dbReference type="PANTHER" id="PTHR30337:SF7">
    <property type="entry name" value="PHOSPHOESTERASE"/>
    <property type="match status" value="1"/>
</dbReference>
<reference evidence="4" key="1">
    <citation type="submission" date="2016-12" db="EMBL/GenBank/DDBJ databases">
        <title>Comparative genomics of four Isosphaeraceae planctomycetes: a common pool of plasmids and glycoside hydrolase genes.</title>
        <authorList>
            <person name="Ivanova A."/>
        </authorList>
    </citation>
    <scope>NUCLEOTIDE SEQUENCE [LARGE SCALE GENOMIC DNA]</scope>
    <source>
        <strain evidence="4">PX4</strain>
    </source>
</reference>
<dbReference type="InterPro" id="IPR004843">
    <property type="entry name" value="Calcineurin-like_PHP"/>
</dbReference>